<dbReference type="NCBIfam" id="TIGR02512">
    <property type="entry name" value="FeFe_hydrog_A"/>
    <property type="match status" value="1"/>
</dbReference>
<keyword evidence="2" id="KW-0408">Iron</keyword>
<dbReference type="EMBL" id="FNJQ01000028">
    <property type="protein sequence ID" value="SDP60909.1"/>
    <property type="molecule type" value="Genomic_DNA"/>
</dbReference>
<dbReference type="SUPFAM" id="SSF53920">
    <property type="entry name" value="Fe-only hydrogenase"/>
    <property type="match status" value="1"/>
</dbReference>
<dbReference type="Proteomes" id="UP000182412">
    <property type="component" value="Unassembled WGS sequence"/>
</dbReference>
<protein>
    <submittedName>
        <fullName evidence="5">Ferredoxin hydrogenase large subunit</fullName>
    </submittedName>
</protein>
<name>A0A1H0U408_SELRU</name>
<evidence type="ECO:0000256" key="1">
    <source>
        <dbReference type="ARBA" id="ARBA00022723"/>
    </source>
</evidence>
<dbReference type="PANTHER" id="PTHR11615">
    <property type="entry name" value="NITRATE, FORMATE, IRON DEHYDROGENASE"/>
    <property type="match status" value="1"/>
</dbReference>
<accession>A0A1H0U408</accession>
<proteinExistence type="predicted"/>
<evidence type="ECO:0000256" key="2">
    <source>
        <dbReference type="ARBA" id="ARBA00023004"/>
    </source>
</evidence>
<dbReference type="InterPro" id="IPR013352">
    <property type="entry name" value="Fe_hydrogenase_subset"/>
</dbReference>
<dbReference type="GO" id="GO:0005506">
    <property type="term" value="F:iron ion binding"/>
    <property type="evidence" value="ECO:0007669"/>
    <property type="project" value="InterPro"/>
</dbReference>
<dbReference type="RefSeq" id="WP_014423937.1">
    <property type="nucleotide sequence ID" value="NZ_FNJQ01000028.1"/>
</dbReference>
<dbReference type="OMA" id="CCIYKER"/>
<dbReference type="GO" id="GO:0008901">
    <property type="term" value="F:ferredoxin hydrogenase activity"/>
    <property type="evidence" value="ECO:0007669"/>
    <property type="project" value="InterPro"/>
</dbReference>
<dbReference type="InterPro" id="IPR004108">
    <property type="entry name" value="Fe_hydrogenase_lsu_C"/>
</dbReference>
<dbReference type="GO" id="GO:0051536">
    <property type="term" value="F:iron-sulfur cluster binding"/>
    <property type="evidence" value="ECO:0007669"/>
    <property type="project" value="UniProtKB-KW"/>
</dbReference>
<keyword evidence="3" id="KW-0411">Iron-sulfur</keyword>
<feature type="domain" description="4Fe-4S ferredoxin-type" evidence="4">
    <location>
        <begin position="42"/>
        <end position="71"/>
    </location>
</feature>
<dbReference type="InterPro" id="IPR009016">
    <property type="entry name" value="Fe_hydrogenase"/>
</dbReference>
<dbReference type="InterPro" id="IPR017896">
    <property type="entry name" value="4Fe4S_Fe-S-bd"/>
</dbReference>
<evidence type="ECO:0000313" key="6">
    <source>
        <dbReference type="Proteomes" id="UP000182412"/>
    </source>
</evidence>
<dbReference type="SUPFAM" id="SSF54862">
    <property type="entry name" value="4Fe-4S ferredoxins"/>
    <property type="match status" value="1"/>
</dbReference>
<evidence type="ECO:0000259" key="4">
    <source>
        <dbReference type="PROSITE" id="PS51379"/>
    </source>
</evidence>
<dbReference type="InterPro" id="IPR017900">
    <property type="entry name" value="4Fe4S_Fe_S_CS"/>
</dbReference>
<dbReference type="OrthoDB" id="9805142at2"/>
<keyword evidence="1" id="KW-0479">Metal-binding</keyword>
<dbReference type="Pfam" id="PF13237">
    <property type="entry name" value="Fer4_10"/>
    <property type="match status" value="1"/>
</dbReference>
<gene>
    <name evidence="5" type="ORF">SAMN05216366_12837</name>
</gene>
<dbReference type="Gene3D" id="3.40.50.1780">
    <property type="match status" value="1"/>
</dbReference>
<feature type="domain" description="4Fe-4S ferredoxin-type" evidence="4">
    <location>
        <begin position="12"/>
        <end position="41"/>
    </location>
</feature>
<dbReference type="InterPro" id="IPR050340">
    <property type="entry name" value="Cytosolic_Fe-S_CAF"/>
</dbReference>
<dbReference type="PROSITE" id="PS51379">
    <property type="entry name" value="4FE4S_FER_2"/>
    <property type="match status" value="2"/>
</dbReference>
<organism evidence="5 6">
    <name type="scientific">Selenomonas ruminantium</name>
    <dbReference type="NCBI Taxonomy" id="971"/>
    <lineage>
        <taxon>Bacteria</taxon>
        <taxon>Bacillati</taxon>
        <taxon>Bacillota</taxon>
        <taxon>Negativicutes</taxon>
        <taxon>Selenomonadales</taxon>
        <taxon>Selenomonadaceae</taxon>
        <taxon>Selenomonas</taxon>
    </lineage>
</organism>
<dbReference type="Gene3D" id="3.40.950.10">
    <property type="entry name" value="Fe-only Hydrogenase (Larger Subunit), Chain L, domain 3"/>
    <property type="match status" value="1"/>
</dbReference>
<dbReference type="AlphaFoldDB" id="A0A1H0U408"/>
<sequence>MPRSYQENELSSIIRIDETKCKGCDTCKSFCPADAIDGPYGANHRINSDRCLQCGQCLVNCPFGAIEDTADVVDQVIEKLQDGKTTVVATVAPAVRVALGEEFGMEPGKLITEQMYGALKQAGFKIMDVNFAADNTILEEGTELIHKIQKYVLNKPVTEELGPLPQFTSCCPAWVRYMELYHPDLRQHLSSAKSPQGMAGPVAKIYGAKEIWKVEPERIFCVGVYPCTAKKLEASRPEFTAAADYWKKQGHTAAYQDTDVVLTTRDLARLLKKLDIDIRNVQPAEEKDNPLAEYTGAGTIFGATGGVMEAALRTAYFVLTGQELADLDYEPVRGLDEVKSAEIPLKLKDGGQEITLKIAVVHGTKNVEPLLAEIKAGKSSYHFIEVMNCPGGCVNGGGQPINPMGTSWTGKFKAILPWS</sequence>
<dbReference type="PROSITE" id="PS00198">
    <property type="entry name" value="4FE4S_FER_1"/>
    <property type="match status" value="1"/>
</dbReference>
<evidence type="ECO:0000313" key="5">
    <source>
        <dbReference type="EMBL" id="SDP60909.1"/>
    </source>
</evidence>
<dbReference type="Pfam" id="PF02906">
    <property type="entry name" value="Fe_hyd_lg_C"/>
    <property type="match status" value="1"/>
</dbReference>
<reference evidence="5 6" key="1">
    <citation type="submission" date="2016-10" db="EMBL/GenBank/DDBJ databases">
        <authorList>
            <person name="de Groot N.N."/>
        </authorList>
    </citation>
    <scope>NUCLEOTIDE SEQUENCE [LARGE SCALE GENOMIC DNA]</scope>
    <source>
        <strain evidence="5 6">S137</strain>
    </source>
</reference>
<evidence type="ECO:0000256" key="3">
    <source>
        <dbReference type="ARBA" id="ARBA00023014"/>
    </source>
</evidence>
<dbReference type="Gene3D" id="3.30.70.20">
    <property type="match status" value="1"/>
</dbReference>